<evidence type="ECO:0000313" key="1">
    <source>
        <dbReference type="EMBL" id="KDR79584.1"/>
    </source>
</evidence>
<keyword evidence="2" id="KW-1185">Reference proteome</keyword>
<dbReference type="AlphaFoldDB" id="A0A067TI53"/>
<organism evidence="1 2">
    <name type="scientific">Galerina marginata (strain CBS 339.88)</name>
    <dbReference type="NCBI Taxonomy" id="685588"/>
    <lineage>
        <taxon>Eukaryota</taxon>
        <taxon>Fungi</taxon>
        <taxon>Dikarya</taxon>
        <taxon>Basidiomycota</taxon>
        <taxon>Agaricomycotina</taxon>
        <taxon>Agaricomycetes</taxon>
        <taxon>Agaricomycetidae</taxon>
        <taxon>Agaricales</taxon>
        <taxon>Agaricineae</taxon>
        <taxon>Strophariaceae</taxon>
        <taxon>Galerina</taxon>
    </lineage>
</organism>
<accession>A0A067TI53</accession>
<gene>
    <name evidence="1" type="ORF">GALMADRAFT_277908</name>
</gene>
<reference evidence="2" key="1">
    <citation type="journal article" date="2014" name="Proc. Natl. Acad. Sci. U.S.A.">
        <title>Extensive sampling of basidiomycete genomes demonstrates inadequacy of the white-rot/brown-rot paradigm for wood decay fungi.</title>
        <authorList>
            <person name="Riley R."/>
            <person name="Salamov A.A."/>
            <person name="Brown D.W."/>
            <person name="Nagy L.G."/>
            <person name="Floudas D."/>
            <person name="Held B.W."/>
            <person name="Levasseur A."/>
            <person name="Lombard V."/>
            <person name="Morin E."/>
            <person name="Otillar R."/>
            <person name="Lindquist E.A."/>
            <person name="Sun H."/>
            <person name="LaButti K.M."/>
            <person name="Schmutz J."/>
            <person name="Jabbour D."/>
            <person name="Luo H."/>
            <person name="Baker S.E."/>
            <person name="Pisabarro A.G."/>
            <person name="Walton J.D."/>
            <person name="Blanchette R.A."/>
            <person name="Henrissat B."/>
            <person name="Martin F."/>
            <person name="Cullen D."/>
            <person name="Hibbett D.S."/>
            <person name="Grigoriev I.V."/>
        </authorList>
    </citation>
    <scope>NUCLEOTIDE SEQUENCE [LARGE SCALE GENOMIC DNA]</scope>
    <source>
        <strain evidence="2">CBS 339.88</strain>
    </source>
</reference>
<name>A0A067TI53_GALM3</name>
<proteinExistence type="predicted"/>
<dbReference type="EMBL" id="KL142373">
    <property type="protein sequence ID" value="KDR79584.1"/>
    <property type="molecule type" value="Genomic_DNA"/>
</dbReference>
<dbReference type="Proteomes" id="UP000027222">
    <property type="component" value="Unassembled WGS sequence"/>
</dbReference>
<sequence>MRNVLILSPRTRVKQDGIRYIYDRLRLGALNPQGRDPNSNMFNPCALLALYSVLACAVAAPAELDARIAATRIGTAFATSPKAGSPGANSIPQINFIILWEGQNMTGNSASLFSFDASVFGPCVDLSAANAPGTNNALLAGKANSVEISPGFSCLLSKSHDCQSQVSGDTVEFVGGTYPQLNHVPSVFGLVDLSNSINSYTCI</sequence>
<dbReference type="HOGENOM" id="CLU_1349024_0_0_1"/>
<evidence type="ECO:0000313" key="2">
    <source>
        <dbReference type="Proteomes" id="UP000027222"/>
    </source>
</evidence>
<protein>
    <submittedName>
        <fullName evidence="1">Uncharacterized protein</fullName>
    </submittedName>
</protein>